<evidence type="ECO:0000256" key="12">
    <source>
        <dbReference type="ARBA" id="ARBA00023042"/>
    </source>
</evidence>
<dbReference type="Proteomes" id="UP001161503">
    <property type="component" value="Segment"/>
</dbReference>
<protein>
    <recommendedName>
        <fullName evidence="2">RNA-directed RNA polymerase</fullName>
        <ecNumber evidence="2">2.7.7.48</ecNumber>
    </recommendedName>
    <alternativeName>
        <fullName evidence="17">Replicase</fullName>
    </alternativeName>
    <alternativeName>
        <fullName evidence="16">Transcriptase</fullName>
    </alternativeName>
</protein>
<evidence type="ECO:0000256" key="6">
    <source>
        <dbReference type="ARBA" id="ARBA00022691"/>
    </source>
</evidence>
<sequence>MINTKDFGQRKVTFSDIDGLTASFNLKTALRSSTCEQHQQRILDKTQRFDDEILTSHERYPDMSTDLSTTPLYPQILLDIIKKSDAGRFFDNKSVSNIRDIAEIIAEVIDVQYKYMTTQSRLPDKLDNEVHKRKFLSKMKASSHVCNLLTFAGEMENLLMRLPSINDPSLRKLNGSDKLREITRRNHCYIESVGLEIIWSNRLTYMQYRGRNYLLPIDYLRLLHTKPNDLVSVLLYVEMAEDINLDREAFSTTIQFVTELCRLAYQHKNNMYMIVKCLEGLVIGETLLETDSWSNTEFLYQLQKDLMEGVGFEYNGSEIQRILRQVSIPFRHELGCLSKIVGHPLVDMKKGAETLREKTTEQINVTAMSVVTTICYIKENFIRNYIVKHKSWPPVTIHEAAPEIFSHAQAQGKDPNAAELVRRFSKVDILDYIYIELEKVMELDKLENFIPYIKDKTVSLLKTRVVQDLFEKTEDRAAVSWKETRLLLWYLLNPKEVTNHIPYVDDFALGDDLAAVMDYLIIRVVPKEGELKILFRGFGCRTPFDRARGIISGANAKKFLGEYSDEQAMTLSELELIKKLYTLRSIRRAYRGHTSLCINIDASSWNNRFRAETVDSPLSQTLSKIFGNNIFSKVHQAFQNSLIYVPDGDKCYYWFGQDGGIEGLNQDEWVVVYLGQLKAALSQFQMKYYVLCKGDDVRVICMIPPVLLRQTSIKELKEQIISAISKGLGSMGHKIKLEDSYASESYSAFSKASAVGTIELPMVFRKITKCHGANNAFIRSLDEYVGSAFSSAHSSCKTGPTCISVYAVALFWALRHIKSYPAYDKLTMNEFVALMLTPSVVGGFPLIYLHNMYVRAESDLLSPFIGILAWCKTYRSEIADAMQHFAAFPYDIPESLIGLFKDPYSIPLSRPQLPSTKLRSAIIPVLKRKARNEDIKKLLNIADSEEQKKLVEVLGTCVPLDVKVAANIYAATPRGIIDEITRKFETGRSVLELLVIRYGRSRSRLVMRRVYSQEQKVQTWRAQRVSGKNTYLDRVYDITPDCCPAQVAQEIRVATWGKPITGITMAPLQHLLGFIEKNDGCLDGHARTHHFTFLIKEANERLPGRPSSAHYEIAGVKPFLGYTTPAGTTTPTVAIEEKDFVVTKLKNLLELLSWTNFSSLNDRGEEVASNLEMLIFAILRMYTNVPIQELKPFVGRRKGGTREHHLRAPSYRESIVPNTLSNIYQSVVSISNSHLTFRTTTDHFSVNFLHCMCYTIHLATLCMEFRNIRPSLTEIWCVTTNCGYCSRPLHNNAIICRADLIPKYIENPLEATSVGAIATKILKSSASKFGTREFRLTEGEIRLTFEQACIGVLQELYDHSCTLQRALQDRYDSIAMGEDLSHALAQIAVNTRQRDVGISHLKNITALTMLKSLMPKIFLDMHNDFPGVHEENVSTVLGSVPGTELRWHGVVKALDKSGRLTSVIAHLRDISGLQPPNCYNNPSTAAQYIGIASFQYMAKHYQVPYFVLLSYYDDEDILRHLIPCVFAYVKRLWKKRLTTIRPYLVRHHDDYPTAVLEDLALGICLLSLNIYSTEIRDQLLLTLKRCNTTQIQVLDVGMINAELLETTTIEEFTDISGAQDLVNHVARYPRAPWQEALDTLHDKYDEITDRLGRIVESSVVNVTMSDEDACLDTVRNQGESQLDEIIEGIRFDPRTDLDEEIIVRIPHHRKQCMLTTTREPVAHHDLRVVSYDFVNPKVIIRQSVQQRLFGHGTSSVNKVAEIMQRLGLDRYLGRGLNIACLGEGYGGILNMFALQTVESIFLYDTLPPNQEIETYPELARNSLVRGKHMLFNAHHMIGMYDLSDVTVLQYFERNYVVNYNFVVCDAEHPPGQVELRLKLVNNVTRFYPRNSKPHGILILKMYGYEHSGLTNAISMLEKACEYVAVMRCSTSHAGGELYVVASGIRRAAVVQYHDPILPMSVPNVVALNRYLESLHKKLENIINNRQRFASFKDESCLTSSYYNDLGLHYQIVRALAHNVRLSIDQATVEAALNAPSWQDALIGIEKLCKRETLLLRRMFEDTINTERHHATWDVNTLTHRLVQACQLLTKEGYRYASVRCRELNGIGGIREKEAREVYIKVIETLPDRLQLTPVTAAHYKPNPVFSGVQVSPYESFVRGIEACMLFCSTRRRVMREAEMQVRQGQPVGYDEYFE</sequence>
<comment type="catalytic activity">
    <reaction evidence="19">
        <text>a 5'-end (5'-triphosphoguanosine)-adenylyl-adenylyl-cytidylyl-adenosine in mRNA + 2 S-adenosyl-L-methionine = a 5'-end (N(7)-methyl 5'-triphosphoguanosine)-(2'-O-methyladenylyl)-adenylyl-cytidylyl-adenosine in mRNA + 2 S-adenosyl-L-homocysteine + H(+)</text>
        <dbReference type="Rhea" id="RHEA:65376"/>
        <dbReference type="Rhea" id="RHEA-COMP:16797"/>
        <dbReference type="Rhea" id="RHEA-COMP:16798"/>
        <dbReference type="ChEBI" id="CHEBI:15378"/>
        <dbReference type="ChEBI" id="CHEBI:57856"/>
        <dbReference type="ChEBI" id="CHEBI:59789"/>
        <dbReference type="ChEBI" id="CHEBI:156483"/>
        <dbReference type="ChEBI" id="CHEBI:156484"/>
        <dbReference type="EC" id="2.1.1.375"/>
    </reaction>
</comment>
<dbReference type="GO" id="GO:0005524">
    <property type="term" value="F:ATP binding"/>
    <property type="evidence" value="ECO:0007669"/>
    <property type="project" value="UniProtKB-KW"/>
</dbReference>
<dbReference type="RefSeq" id="YP_010802332.1">
    <property type="nucleotide sequence ID" value="NC_076989.1"/>
</dbReference>
<evidence type="ECO:0000259" key="21">
    <source>
        <dbReference type="PROSITE" id="PS50526"/>
    </source>
</evidence>
<reference evidence="22" key="1">
    <citation type="journal article" date="2020" name="mSystems">
        <title>Abundant and Diverse RNA Viruses in Insects Revealed by RNA-Seq Analysis: Ecological and Evolutionary Implications.</title>
        <authorList>
            <person name="Wu H."/>
            <person name="Pang R."/>
            <person name="Cheng T."/>
            <person name="Xue L."/>
            <person name="Zeng H."/>
            <person name="Lei T."/>
            <person name="Chen M."/>
            <person name="Wu S."/>
            <person name="Ding Y."/>
            <person name="Zhang J."/>
            <person name="Shi M."/>
            <person name="Wu Q."/>
        </authorList>
    </citation>
    <scope>NUCLEOTIDE SEQUENCE</scope>
    <source>
        <strain evidence="22">France/2012</strain>
    </source>
</reference>
<evidence type="ECO:0000256" key="7">
    <source>
        <dbReference type="ARBA" id="ARBA00022695"/>
    </source>
</evidence>
<dbReference type="Pfam" id="PF14318">
    <property type="entry name" value="Mononeg_mRNAcap"/>
    <property type="match status" value="1"/>
</dbReference>
<dbReference type="EC" id="2.7.7.48" evidence="2"/>
<evidence type="ECO:0000313" key="23">
    <source>
        <dbReference type="Proteomes" id="UP001161503"/>
    </source>
</evidence>
<evidence type="ECO:0000256" key="9">
    <source>
        <dbReference type="ARBA" id="ARBA00022840"/>
    </source>
</evidence>
<dbReference type="GO" id="GO:0044423">
    <property type="term" value="C:virion component"/>
    <property type="evidence" value="ECO:0007669"/>
    <property type="project" value="UniProtKB-KW"/>
</dbReference>
<evidence type="ECO:0000256" key="17">
    <source>
        <dbReference type="ARBA" id="ARBA00031012"/>
    </source>
</evidence>
<organism evidence="22 23">
    <name type="scientific">Trichopria drosophilae mononega-like virus</name>
    <dbReference type="NCBI Taxonomy" id="2973798"/>
    <lineage>
        <taxon>Viruses</taxon>
        <taxon>Riboviria</taxon>
        <taxon>Orthornavirae</taxon>
        <taxon>Negarnaviricota</taxon>
        <taxon>Haploviricotina</taxon>
        <taxon>Monjiviricetes</taxon>
        <taxon>Jingchuvirales</taxon>
        <taxon>Chuviridae</taxon>
        <taxon>Scarabeuvirus</taxon>
        <taxon>Scarabeuvirus trichopriae</taxon>
    </lineage>
</organism>
<keyword evidence="23" id="KW-1185">Reference proteome</keyword>
<dbReference type="InterPro" id="IPR026890">
    <property type="entry name" value="Mononeg_mRNAcap"/>
</dbReference>
<keyword evidence="6" id="KW-0949">S-adenosyl-L-methionine</keyword>
<keyword evidence="11" id="KW-0693">Viral RNA replication</keyword>
<comment type="catalytic activity">
    <reaction evidence="15">
        <text>a 5'-end (5'-triphosphoguanosine)-(2'-O-methyladenylyl)-adenylyl-cytidylyl-adenosine in mRNA + S-adenosyl-L-methionine = a 5'-end (N(7)-methyl 5'-triphosphoguanosine)-(2'-O-methyladenylyl)-adenylyl-cytidylyl-adenosine in mRNA + S-adenosyl-L-homocysteine</text>
        <dbReference type="Rhea" id="RHEA:65440"/>
        <dbReference type="Rhea" id="RHEA-COMP:16798"/>
        <dbReference type="Rhea" id="RHEA-COMP:16801"/>
        <dbReference type="ChEBI" id="CHEBI:57856"/>
        <dbReference type="ChEBI" id="CHEBI:59789"/>
        <dbReference type="ChEBI" id="CHEBI:156482"/>
        <dbReference type="ChEBI" id="CHEBI:156483"/>
    </reaction>
</comment>
<name>A0A916LKV7_9VIRU</name>
<evidence type="ECO:0000256" key="18">
    <source>
        <dbReference type="ARBA" id="ARBA00047332"/>
    </source>
</evidence>
<evidence type="ECO:0000256" key="20">
    <source>
        <dbReference type="ARBA" id="ARBA00048548"/>
    </source>
</evidence>
<keyword evidence="3 22" id="KW-0696">RNA-directed RNA polymerase</keyword>
<evidence type="ECO:0000256" key="4">
    <source>
        <dbReference type="ARBA" id="ARBA00022664"/>
    </source>
</evidence>
<comment type="subcellular location">
    <subcellularLocation>
        <location evidence="1">Virion</location>
    </subcellularLocation>
</comment>
<accession>A0A916LKV7</accession>
<evidence type="ECO:0000256" key="11">
    <source>
        <dbReference type="ARBA" id="ARBA00022953"/>
    </source>
</evidence>
<dbReference type="Pfam" id="PF00946">
    <property type="entry name" value="Mononeg_RNA_pol"/>
    <property type="match status" value="1"/>
</dbReference>
<dbReference type="EMBL" id="BK061670">
    <property type="protein sequence ID" value="DAZ90592.1"/>
    <property type="molecule type" value="Viral_cRNA"/>
</dbReference>
<keyword evidence="12" id="KW-0506">mRNA capping</keyword>
<dbReference type="PROSITE" id="PS50526">
    <property type="entry name" value="RDRP_SSRNA_NEG_NONSEG"/>
    <property type="match status" value="1"/>
</dbReference>
<dbReference type="InterPro" id="IPR014023">
    <property type="entry name" value="Mononeg_RNA_pol_cat"/>
</dbReference>
<evidence type="ECO:0000256" key="10">
    <source>
        <dbReference type="ARBA" id="ARBA00022844"/>
    </source>
</evidence>
<evidence type="ECO:0000256" key="5">
    <source>
        <dbReference type="ARBA" id="ARBA00022679"/>
    </source>
</evidence>
<keyword evidence="10" id="KW-0946">Virion</keyword>
<comment type="catalytic activity">
    <reaction evidence="18">
        <text>a 5'-end (5'-triphosphoguanosine)-adenylyl-adenylyl-cytidylyl-adenosine in mRNA + S-adenosyl-L-methionine = a 5'-end (5'-triphosphoguanosine)-(2'-O-methyladenylyl)-adenylyl-cytidylyl-adenosine in mRNA + S-adenosyl-L-homocysteine + H(+)</text>
        <dbReference type="Rhea" id="RHEA:65380"/>
        <dbReference type="Rhea" id="RHEA-COMP:16797"/>
        <dbReference type="Rhea" id="RHEA-COMP:16801"/>
        <dbReference type="ChEBI" id="CHEBI:15378"/>
        <dbReference type="ChEBI" id="CHEBI:57856"/>
        <dbReference type="ChEBI" id="CHEBI:59789"/>
        <dbReference type="ChEBI" id="CHEBI:156482"/>
        <dbReference type="ChEBI" id="CHEBI:156484"/>
    </reaction>
</comment>
<evidence type="ECO:0000313" key="22">
    <source>
        <dbReference type="EMBL" id="DAZ90592.1"/>
    </source>
</evidence>
<dbReference type="KEGG" id="vg:80541069"/>
<feature type="domain" description="RdRp catalytic" evidence="21">
    <location>
        <begin position="594"/>
        <end position="757"/>
    </location>
</feature>
<comment type="catalytic activity">
    <reaction evidence="14">
        <text>a 5'-end triphospho-adenylyl-adenylyl-cytidylyl-adenosine in mRNA + GDP + H(+) = a 5'-end (5'-triphosphoguanosine)-adenylyl-adenylyl-cytidylyl-adenosine in mRNA + diphosphate</text>
        <dbReference type="Rhea" id="RHEA:65436"/>
        <dbReference type="Rhea" id="RHEA-COMP:16797"/>
        <dbReference type="Rhea" id="RHEA-COMP:16799"/>
        <dbReference type="ChEBI" id="CHEBI:15378"/>
        <dbReference type="ChEBI" id="CHEBI:33019"/>
        <dbReference type="ChEBI" id="CHEBI:58189"/>
        <dbReference type="ChEBI" id="CHEBI:156484"/>
        <dbReference type="ChEBI" id="CHEBI:156503"/>
        <dbReference type="EC" id="2.7.7.88"/>
    </reaction>
</comment>
<keyword evidence="9" id="KW-0067">ATP-binding</keyword>
<keyword evidence="13" id="KW-0511">Multifunctional enzyme</keyword>
<dbReference type="GO" id="GO:0004482">
    <property type="term" value="F:mRNA 5'-cap (guanine-N7-)-methyltransferase activity"/>
    <property type="evidence" value="ECO:0007669"/>
    <property type="project" value="InterPro"/>
</dbReference>
<evidence type="ECO:0000256" key="13">
    <source>
        <dbReference type="ARBA" id="ARBA00023268"/>
    </source>
</evidence>
<proteinExistence type="predicted"/>
<evidence type="ECO:0000256" key="3">
    <source>
        <dbReference type="ARBA" id="ARBA00022484"/>
    </source>
</evidence>
<evidence type="ECO:0000256" key="15">
    <source>
        <dbReference type="ARBA" id="ARBA00024499"/>
    </source>
</evidence>
<evidence type="ECO:0000256" key="8">
    <source>
        <dbReference type="ARBA" id="ARBA00022741"/>
    </source>
</evidence>
<evidence type="ECO:0000256" key="1">
    <source>
        <dbReference type="ARBA" id="ARBA00004328"/>
    </source>
</evidence>
<keyword evidence="4" id="KW-0507">mRNA processing</keyword>
<evidence type="ECO:0000256" key="2">
    <source>
        <dbReference type="ARBA" id="ARBA00012494"/>
    </source>
</evidence>
<dbReference type="GO" id="GO:0003968">
    <property type="term" value="F:RNA-directed RNA polymerase activity"/>
    <property type="evidence" value="ECO:0007669"/>
    <property type="project" value="UniProtKB-KW"/>
</dbReference>
<evidence type="ECO:0000256" key="16">
    <source>
        <dbReference type="ARBA" id="ARBA00030436"/>
    </source>
</evidence>
<keyword evidence="5" id="KW-0808">Transferase</keyword>
<reference evidence="22" key="2">
    <citation type="submission" date="2022-08" db="EMBL/GenBank/DDBJ databases">
        <authorList>
            <person name="Wu H."/>
            <person name="Pang R."/>
            <person name="Cheng T."/>
            <person name="Xue L."/>
            <person name="Zeng H."/>
            <person name="Lei T."/>
            <person name="Chen M."/>
            <person name="Wu S."/>
            <person name="Ding Y."/>
            <person name="Zhang J."/>
            <person name="Shi M."/>
            <person name="Wu Q."/>
        </authorList>
    </citation>
    <scope>NUCLEOTIDE SEQUENCE</scope>
    <source>
        <strain evidence="22">France/2012</strain>
    </source>
</reference>
<keyword evidence="8" id="KW-0547">Nucleotide-binding</keyword>
<evidence type="ECO:0000256" key="14">
    <source>
        <dbReference type="ARBA" id="ARBA00024494"/>
    </source>
</evidence>
<keyword evidence="7" id="KW-0548">Nucleotidyltransferase</keyword>
<comment type="catalytic activity">
    <reaction evidence="20">
        <text>GTP + H2O = GDP + phosphate + H(+)</text>
        <dbReference type="Rhea" id="RHEA:19669"/>
        <dbReference type="ChEBI" id="CHEBI:15377"/>
        <dbReference type="ChEBI" id="CHEBI:15378"/>
        <dbReference type="ChEBI" id="CHEBI:37565"/>
        <dbReference type="ChEBI" id="CHEBI:43474"/>
        <dbReference type="ChEBI" id="CHEBI:58189"/>
    </reaction>
</comment>
<evidence type="ECO:0000256" key="19">
    <source>
        <dbReference type="ARBA" id="ARBA00047370"/>
    </source>
</evidence>
<dbReference type="GeneID" id="80541069"/>